<evidence type="ECO:0000256" key="11">
    <source>
        <dbReference type="SAM" id="Phobius"/>
    </source>
</evidence>
<dbReference type="PROSITE" id="PS50262">
    <property type="entry name" value="G_PROTEIN_RECEP_F1_2"/>
    <property type="match status" value="1"/>
</dbReference>
<evidence type="ECO:0000256" key="7">
    <source>
        <dbReference type="ARBA" id="ARBA00023170"/>
    </source>
</evidence>
<evidence type="ECO:0000256" key="6">
    <source>
        <dbReference type="ARBA" id="ARBA00023136"/>
    </source>
</evidence>
<dbReference type="Gene3D" id="1.20.1070.10">
    <property type="entry name" value="Rhodopsin 7-helix transmembrane proteins"/>
    <property type="match status" value="1"/>
</dbReference>
<feature type="region of interest" description="Disordered" evidence="10">
    <location>
        <begin position="146"/>
        <end position="166"/>
    </location>
</feature>
<comment type="caution">
    <text evidence="13">The sequence shown here is derived from an EMBL/GenBank/DDBJ whole genome shotgun (WGS) entry which is preliminary data.</text>
</comment>
<feature type="compositionally biased region" description="Low complexity" evidence="10">
    <location>
        <begin position="146"/>
        <end position="156"/>
    </location>
</feature>
<evidence type="ECO:0000256" key="10">
    <source>
        <dbReference type="SAM" id="MobiDB-lite"/>
    </source>
</evidence>
<dbReference type="GO" id="GO:0005886">
    <property type="term" value="C:plasma membrane"/>
    <property type="evidence" value="ECO:0007669"/>
    <property type="project" value="TreeGrafter"/>
</dbReference>
<organism evidence="13">
    <name type="scientific">Dermatophagoides farinae</name>
    <name type="common">American house dust mite</name>
    <dbReference type="NCBI Taxonomy" id="6954"/>
    <lineage>
        <taxon>Eukaryota</taxon>
        <taxon>Metazoa</taxon>
        <taxon>Ecdysozoa</taxon>
        <taxon>Arthropoda</taxon>
        <taxon>Chelicerata</taxon>
        <taxon>Arachnida</taxon>
        <taxon>Acari</taxon>
        <taxon>Acariformes</taxon>
        <taxon>Sarcoptiformes</taxon>
        <taxon>Astigmata</taxon>
        <taxon>Psoroptidia</taxon>
        <taxon>Analgoidea</taxon>
        <taxon>Pyroglyphidae</taxon>
        <taxon>Dermatophagoidinae</taxon>
        <taxon>Dermatophagoides</taxon>
    </lineage>
</organism>
<evidence type="ECO:0000256" key="3">
    <source>
        <dbReference type="ARBA" id="ARBA00022692"/>
    </source>
</evidence>
<feature type="region of interest" description="Disordered" evidence="10">
    <location>
        <begin position="692"/>
        <end position="720"/>
    </location>
</feature>
<proteinExistence type="inferred from homology"/>
<dbReference type="Proteomes" id="UP000828236">
    <property type="component" value="Unassembled WGS sequence"/>
</dbReference>
<feature type="transmembrane region" description="Helical" evidence="11">
    <location>
        <begin position="1377"/>
        <end position="1395"/>
    </location>
</feature>
<evidence type="ECO:0000313" key="13">
    <source>
        <dbReference type="EMBL" id="KAH7639357.1"/>
    </source>
</evidence>
<reference evidence="13" key="1">
    <citation type="submission" date="2020-06" db="EMBL/GenBank/DDBJ databases">
        <authorList>
            <person name="Ji K."/>
            <person name="Li J."/>
        </authorList>
    </citation>
    <scope>NUCLEOTIDE SEQUENCE</scope>
    <source>
        <strain evidence="13">JKM2019</strain>
        <tissue evidence="13">Whole body</tissue>
    </source>
</reference>
<feature type="compositionally biased region" description="Low complexity" evidence="10">
    <location>
        <begin position="219"/>
        <end position="236"/>
    </location>
</feature>
<feature type="region of interest" description="Disordered" evidence="10">
    <location>
        <begin position="810"/>
        <end position="850"/>
    </location>
</feature>
<feature type="compositionally biased region" description="Polar residues" evidence="10">
    <location>
        <begin position="237"/>
        <end position="252"/>
    </location>
</feature>
<feature type="domain" description="G-protein coupled receptors family 1 profile" evidence="12">
    <location>
        <begin position="1462"/>
        <end position="1523"/>
    </location>
</feature>
<dbReference type="InterPro" id="IPR000276">
    <property type="entry name" value="GPCR_Rhodpsn"/>
</dbReference>
<evidence type="ECO:0000256" key="4">
    <source>
        <dbReference type="ARBA" id="ARBA00022989"/>
    </source>
</evidence>
<protein>
    <recommendedName>
        <fullName evidence="12">G-protein coupled receptors family 1 profile domain-containing protein</fullName>
    </recommendedName>
</protein>
<feature type="region of interest" description="Disordered" evidence="10">
    <location>
        <begin position="184"/>
        <end position="253"/>
    </location>
</feature>
<gene>
    <name evidence="13" type="ORF">HUG17_3390</name>
</gene>
<comment type="similarity">
    <text evidence="2">Belongs to the G-protein coupled receptor 1 family.</text>
</comment>
<feature type="region of interest" description="Disordered" evidence="10">
    <location>
        <begin position="1"/>
        <end position="25"/>
    </location>
</feature>
<feature type="compositionally biased region" description="Acidic residues" evidence="10">
    <location>
        <begin position="816"/>
        <end position="825"/>
    </location>
</feature>
<evidence type="ECO:0000256" key="1">
    <source>
        <dbReference type="ARBA" id="ARBA00004141"/>
    </source>
</evidence>
<keyword evidence="9" id="KW-0175">Coiled coil</keyword>
<dbReference type="PANTHER" id="PTHR24243">
    <property type="entry name" value="G-PROTEIN COUPLED RECEPTOR"/>
    <property type="match status" value="1"/>
</dbReference>
<feature type="transmembrane region" description="Helical" evidence="11">
    <location>
        <begin position="1446"/>
        <end position="1465"/>
    </location>
</feature>
<feature type="transmembrane region" description="Helical" evidence="11">
    <location>
        <begin position="1485"/>
        <end position="1506"/>
    </location>
</feature>
<name>A0A9D4NWU2_DERFA</name>
<feature type="compositionally biased region" description="Low complexity" evidence="10">
    <location>
        <begin position="7"/>
        <end position="25"/>
    </location>
</feature>
<keyword evidence="7" id="KW-0675">Receptor</keyword>
<reference evidence="13" key="2">
    <citation type="journal article" date="2021" name="World Allergy Organ. J.">
        <title>Chromosome-level assembly of Dermatophagoides farinae genome and transcriptome reveals two novel allergens Der f 37 and Der f 39.</title>
        <authorList>
            <person name="Chen J."/>
            <person name="Cai Z."/>
            <person name="Fan D."/>
            <person name="Hu J."/>
            <person name="Hou Y."/>
            <person name="He Y."/>
            <person name="Zhang Z."/>
            <person name="Zhao Z."/>
            <person name="Gao P."/>
            <person name="Hu W."/>
            <person name="Sun J."/>
            <person name="Li J."/>
            <person name="Ji K."/>
        </authorList>
    </citation>
    <scope>NUCLEOTIDE SEQUENCE</scope>
    <source>
        <strain evidence="13">JKM2019</strain>
    </source>
</reference>
<sequence length="1523" mass="167484">MLTEVANITTNKTIESSSTSSSTINKMESATIMNQSSSSSTINNNSTSSPLTSAAAAVNATGSLMNDTSSLSSSSMLSNLVPGSGRFSNGSNMMKSNLMMMSGVGGHHHHQQQHTNNQTGVDSFDYNSSILFDQLSTTSKNLFGQPQLQQQQQQQQFGHNSNQSTFNMVGNYFQQQQQPTNHLYMQQQQQQVMNKIVQQHPQRTPIGSPSSNGSKIRKTSTSVTSTATTTSSSTSSQNVNKSPSKTMPNQSPIIGVGSGVGSKNVWKSNGNQSTMTNGLFHTNQSISWLQSTPKDSDHILQQMFTDLQQQQQQQQRFNTAVGGKFTGLMANGHNDHIIVDTNNFGLSTTSTSSSSSSPATMRDIYNSFVDTNNSNDTIISSVGGNNSNYQSTITTPNSTASSSWTGSGQHWSDQQSHSNTINIQMNRPSSTTNHNQQESNGLFNVWNVGNTTVVDSINEHLNTILGHQSINNNNNNNHHHVHHTPNDSSIIWSSDHQWLRQKNNNVDNLMMPILSSTSSLYGSISNNSNSSISSNNNINKDSIFRSQQQSKLLLDFYHDNLEYFMKEDLHVTKTMLDFYMENFSLRSTNISTPTTSQQSNPLSSSLEMEQIILNRLLSRKSDTNPASGDSMDSDWDEFANVYYDLQENERRLQYLDKVLIQSKLEEMKKLYTLWFMSAMQLSSNNSMNSINIESDSGTTKTVGSSTTTSSSSSLEQNNNNNQSIQNYQQCMANVQDKLKQLQMDLKMLQQDSGLKQFQITVLRLLKYYRKLFNMIPKEILLNLSIINQLQHNNNNNIDDDSKILKNAKNSSINDQSSDDDDDDNNDGNNSDEAFSDVDQESESSRSIDCISSSNTTTTTIADQRKLQHSYRQFLKRVRCLSANQQHLLYSNDMELKKNNRKNRKTSSASLMAINKNNNSSNSMMNGCKTTIGGGGGVSGNDDDVAATITPNKNKNKSKSYPQIVRLRMEQSLYFPYYYPMSADSLNIHGPITVVYNRPPKTGQRMIIGHLTHNWNLIETIEQETHRSGTTGTLVLEPKFSVSISDSIGNNNLIISQDSQATVPTSMLKLINRLRTLFPNVPINQLVEIIRQAKYILVKRYKIQYGFSGFKMGQLVKFISDLIVEMGVQSATPSQSIDTMCLNSNNPLSVVKIVNGSTVTTTTTTTIASKGGISWSKIAAQNSSSSSIPSTPTVKDFGCASSLTSSTSTATTNTMTGTSGLLISSATTPIGMISPIMMMSKPTPSSTPLSSTSSSSLISTTSLTGNNNNNNSFGLNNQFQSLSVNSNHMNMMNTSFTSSSLSSLMADNNNSNNNNNNGSSGNHHNCALCHKTMMAPTINNNSVTSLATKLGGGGFRYMPHCKHLFHKEFLISSSSSKSLSIIIVIIIIIIIVVNIARVNGNQNHTATNLSTTIIENSIDHDSNRNDSHSLMSQNSSSTMEFPHSLRIIASSVCATVLMFGVVGNLFVPLVVCRQRDTLSNNSTNIFLINLSIADLLVLIVCTPTVLIELHSKPEIWTLGEFMCK</sequence>
<keyword evidence="4 11" id="KW-1133">Transmembrane helix</keyword>
<feature type="coiled-coil region" evidence="9">
    <location>
        <begin position="724"/>
        <end position="751"/>
    </location>
</feature>
<feature type="compositionally biased region" description="Polar residues" evidence="10">
    <location>
        <begin position="192"/>
        <end position="214"/>
    </location>
</feature>
<evidence type="ECO:0000256" key="5">
    <source>
        <dbReference type="ARBA" id="ARBA00023040"/>
    </source>
</evidence>
<dbReference type="InterPro" id="IPR017452">
    <property type="entry name" value="GPCR_Rhodpsn_7TM"/>
</dbReference>
<dbReference type="SUPFAM" id="SSF81321">
    <property type="entry name" value="Family A G protein-coupled receptor-like"/>
    <property type="match status" value="1"/>
</dbReference>
<accession>A0A9D4NWU2</accession>
<keyword evidence="5" id="KW-0297">G-protein coupled receptor</keyword>
<comment type="subcellular location">
    <subcellularLocation>
        <location evidence="1">Membrane</location>
        <topology evidence="1">Multi-pass membrane protein</topology>
    </subcellularLocation>
</comment>
<evidence type="ECO:0000256" key="2">
    <source>
        <dbReference type="ARBA" id="ARBA00010663"/>
    </source>
</evidence>
<keyword evidence="3 11" id="KW-0812">Transmembrane</keyword>
<feature type="compositionally biased region" description="Polar residues" evidence="10">
    <location>
        <begin position="157"/>
        <end position="166"/>
    </location>
</feature>
<feature type="region of interest" description="Disordered" evidence="10">
    <location>
        <begin position="398"/>
        <end position="417"/>
    </location>
</feature>
<dbReference type="EMBL" id="SDOV01000007">
    <property type="protein sequence ID" value="KAH7639357.1"/>
    <property type="molecule type" value="Genomic_DNA"/>
</dbReference>
<evidence type="ECO:0000256" key="9">
    <source>
        <dbReference type="SAM" id="Coils"/>
    </source>
</evidence>
<feature type="region of interest" description="Disordered" evidence="10">
    <location>
        <begin position="1238"/>
        <end position="1262"/>
    </location>
</feature>
<dbReference type="PANTHER" id="PTHR24243:SF233">
    <property type="entry name" value="THYROTROPIN-RELEASING HORMONE RECEPTOR"/>
    <property type="match status" value="1"/>
</dbReference>
<keyword evidence="6 11" id="KW-0472">Membrane</keyword>
<evidence type="ECO:0000256" key="8">
    <source>
        <dbReference type="ARBA" id="ARBA00023224"/>
    </source>
</evidence>
<keyword evidence="8" id="KW-0807">Transducer</keyword>
<evidence type="ECO:0000259" key="12">
    <source>
        <dbReference type="PROSITE" id="PS50262"/>
    </source>
</evidence>
<dbReference type="GO" id="GO:0004930">
    <property type="term" value="F:G protein-coupled receptor activity"/>
    <property type="evidence" value="ECO:0007669"/>
    <property type="project" value="UniProtKB-KW"/>
</dbReference>
<dbReference type="PRINTS" id="PR00237">
    <property type="entry name" value="GPCRRHODOPSN"/>
</dbReference>
<dbReference type="Pfam" id="PF00001">
    <property type="entry name" value="7tm_1"/>
    <property type="match status" value="1"/>
</dbReference>